<dbReference type="Pfam" id="PF07654">
    <property type="entry name" value="C1-set"/>
    <property type="match status" value="1"/>
</dbReference>
<evidence type="ECO:0000313" key="4">
    <source>
        <dbReference type="Ensembl" id="ENSOMYP00000116483.1"/>
    </source>
</evidence>
<dbReference type="Ensembl" id="ENSOMYT00000150582.1">
    <property type="protein sequence ID" value="ENSOMYP00000116483.1"/>
    <property type="gene ID" value="ENSOMYG00000037273.2"/>
</dbReference>
<dbReference type="InterPro" id="IPR036179">
    <property type="entry name" value="Ig-like_dom_sf"/>
</dbReference>
<dbReference type="PANTHER" id="PTHR23411">
    <property type="entry name" value="TAPASIN"/>
    <property type="match status" value="1"/>
</dbReference>
<reference evidence="4" key="3">
    <citation type="submission" date="2025-09" db="UniProtKB">
        <authorList>
            <consortium name="Ensembl"/>
        </authorList>
    </citation>
    <scope>IDENTIFICATION</scope>
</reference>
<protein>
    <recommendedName>
        <fullName evidence="3">Ig-like domain-containing protein</fullName>
    </recommendedName>
</protein>
<sequence length="275" mass="30939">TAILKGPEDKVNLSCSHTDSNYYMILWYQQSAQNTGLKLIGYVRNTSPTVEDSFKGRFDVSGDAAANKMAYLHFPKVTEAEDSAVYFCAASEHGMSLWYTDKAEFGPGTRLTVLDPNIKVTEPTVKVLAPSAKECEDRNKKKKKTLVCVATRFYPDHVTVFWQVNNVNRTEGAGTDNRALWDKDGLYSITSRLRVPANEWHKPENRFTCIVSFYDGTDNIRVNDTISGDLQGNKTMNTSTQTAKLAYSIFIAKSTFYGLVVMVMIWKFQVSSLQM</sequence>
<dbReference type="InterPro" id="IPR050380">
    <property type="entry name" value="Immune_Resp_Modulators"/>
</dbReference>
<evidence type="ECO:0000259" key="3">
    <source>
        <dbReference type="PROSITE" id="PS50835"/>
    </source>
</evidence>
<dbReference type="InterPro" id="IPR013106">
    <property type="entry name" value="Ig_V-set"/>
</dbReference>
<keyword evidence="5" id="KW-1185">Reference proteome</keyword>
<dbReference type="AlphaFoldDB" id="A0A8K9V9J5"/>
<dbReference type="GeneTree" id="ENSGT00940000164625"/>
<evidence type="ECO:0000313" key="5">
    <source>
        <dbReference type="Proteomes" id="UP000694395"/>
    </source>
</evidence>
<dbReference type="PROSITE" id="PS50835">
    <property type="entry name" value="IG_LIKE"/>
    <property type="match status" value="2"/>
</dbReference>
<dbReference type="InterPro" id="IPR013783">
    <property type="entry name" value="Ig-like_fold"/>
</dbReference>
<keyword evidence="1" id="KW-0393">Immunoglobulin domain</keyword>
<reference evidence="4" key="1">
    <citation type="submission" date="2020-07" db="EMBL/GenBank/DDBJ databases">
        <title>A long reads based de novo assembly of the rainbow trout Arlee double haploid line genome.</title>
        <authorList>
            <person name="Gao G."/>
            <person name="Palti Y."/>
        </authorList>
    </citation>
    <scope>NUCLEOTIDE SEQUENCE [LARGE SCALE GENOMIC DNA]</scope>
</reference>
<dbReference type="Pfam" id="PF07686">
    <property type="entry name" value="V-set"/>
    <property type="match status" value="1"/>
</dbReference>
<feature type="transmembrane region" description="Helical" evidence="2">
    <location>
        <begin position="245"/>
        <end position="266"/>
    </location>
</feature>
<evidence type="ECO:0000256" key="1">
    <source>
        <dbReference type="ARBA" id="ARBA00023319"/>
    </source>
</evidence>
<keyword evidence="2" id="KW-0812">Transmembrane</keyword>
<dbReference type="SMART" id="SM00407">
    <property type="entry name" value="IGc1"/>
    <property type="match status" value="1"/>
</dbReference>
<dbReference type="CDD" id="cd00099">
    <property type="entry name" value="IgV"/>
    <property type="match status" value="1"/>
</dbReference>
<dbReference type="Proteomes" id="UP000694395">
    <property type="component" value="Chromosome 25"/>
</dbReference>
<name>A0A8K9V9J5_ONCMY</name>
<dbReference type="SMART" id="SM00406">
    <property type="entry name" value="IGv"/>
    <property type="match status" value="1"/>
</dbReference>
<feature type="domain" description="Ig-like" evidence="3">
    <location>
        <begin position="1"/>
        <end position="91"/>
    </location>
</feature>
<keyword evidence="2" id="KW-1133">Transmembrane helix</keyword>
<accession>A0A8K9V9J5</accession>
<dbReference type="SUPFAM" id="SSF48726">
    <property type="entry name" value="Immunoglobulin"/>
    <property type="match status" value="2"/>
</dbReference>
<keyword evidence="2" id="KW-0472">Membrane</keyword>
<feature type="domain" description="Ig-like" evidence="3">
    <location>
        <begin position="123"/>
        <end position="227"/>
    </location>
</feature>
<dbReference type="Gene3D" id="2.60.40.10">
    <property type="entry name" value="Immunoglobulins"/>
    <property type="match status" value="2"/>
</dbReference>
<evidence type="ECO:0000256" key="2">
    <source>
        <dbReference type="SAM" id="Phobius"/>
    </source>
</evidence>
<dbReference type="InterPro" id="IPR007110">
    <property type="entry name" value="Ig-like_dom"/>
</dbReference>
<proteinExistence type="predicted"/>
<reference evidence="4" key="2">
    <citation type="submission" date="2025-08" db="UniProtKB">
        <authorList>
            <consortium name="Ensembl"/>
        </authorList>
    </citation>
    <scope>IDENTIFICATION</scope>
</reference>
<dbReference type="InterPro" id="IPR003597">
    <property type="entry name" value="Ig_C1-set"/>
</dbReference>
<organism evidence="4 5">
    <name type="scientific">Oncorhynchus mykiss</name>
    <name type="common">Rainbow trout</name>
    <name type="synonym">Salmo gairdneri</name>
    <dbReference type="NCBI Taxonomy" id="8022"/>
    <lineage>
        <taxon>Eukaryota</taxon>
        <taxon>Metazoa</taxon>
        <taxon>Chordata</taxon>
        <taxon>Craniata</taxon>
        <taxon>Vertebrata</taxon>
        <taxon>Euteleostomi</taxon>
        <taxon>Actinopterygii</taxon>
        <taxon>Neopterygii</taxon>
        <taxon>Teleostei</taxon>
        <taxon>Protacanthopterygii</taxon>
        <taxon>Salmoniformes</taxon>
        <taxon>Salmonidae</taxon>
        <taxon>Salmoninae</taxon>
        <taxon>Oncorhynchus</taxon>
    </lineage>
</organism>